<dbReference type="InterPro" id="IPR010982">
    <property type="entry name" value="Lambda_DNA-bd_dom_sf"/>
</dbReference>
<evidence type="ECO:0000313" key="4">
    <source>
        <dbReference type="Proteomes" id="UP001433088"/>
    </source>
</evidence>
<dbReference type="Pfam" id="PF01381">
    <property type="entry name" value="HTH_3"/>
    <property type="match status" value="1"/>
</dbReference>
<dbReference type="PROSITE" id="PS50943">
    <property type="entry name" value="HTH_CROC1"/>
    <property type="match status" value="1"/>
</dbReference>
<dbReference type="InterPro" id="IPR001387">
    <property type="entry name" value="Cro/C1-type_HTH"/>
</dbReference>
<protein>
    <submittedName>
        <fullName evidence="3">Helix-turn-helix transcriptional regulator</fullName>
    </submittedName>
</protein>
<comment type="caution">
    <text evidence="3">The sequence shown here is derived from an EMBL/GenBank/DDBJ whole genome shotgun (WGS) entry which is preliminary data.</text>
</comment>
<dbReference type="EMBL" id="JBBMEU010000079">
    <property type="protein sequence ID" value="MEQ2423082.1"/>
    <property type="molecule type" value="Genomic_DNA"/>
</dbReference>
<feature type="region of interest" description="Disordered" evidence="1">
    <location>
        <begin position="146"/>
        <end position="166"/>
    </location>
</feature>
<evidence type="ECO:0000313" key="3">
    <source>
        <dbReference type="EMBL" id="MEQ2423082.1"/>
    </source>
</evidence>
<dbReference type="Gene3D" id="1.10.260.40">
    <property type="entry name" value="lambda repressor-like DNA-binding domains"/>
    <property type="match status" value="1"/>
</dbReference>
<feature type="domain" description="HTH cro/C1-type" evidence="2">
    <location>
        <begin position="9"/>
        <end position="56"/>
    </location>
</feature>
<organism evidence="3 4">
    <name type="scientific">Megasphaera intestinihominis</name>
    <dbReference type="NCBI Taxonomy" id="3133159"/>
    <lineage>
        <taxon>Bacteria</taxon>
        <taxon>Bacillati</taxon>
        <taxon>Bacillota</taxon>
        <taxon>Negativicutes</taxon>
        <taxon>Veillonellales</taxon>
        <taxon>Veillonellaceae</taxon>
        <taxon>Megasphaera</taxon>
    </lineage>
</organism>
<proteinExistence type="predicted"/>
<reference evidence="3 4" key="1">
    <citation type="submission" date="2024-03" db="EMBL/GenBank/DDBJ databases">
        <title>Human intestinal bacterial collection.</title>
        <authorList>
            <person name="Pauvert C."/>
            <person name="Hitch T.C.A."/>
            <person name="Clavel T."/>
        </authorList>
    </citation>
    <scope>NUCLEOTIDE SEQUENCE [LARGE SCALE GENOMIC DNA]</scope>
    <source>
        <strain evidence="3 4">CLA-AA-H81</strain>
    </source>
</reference>
<evidence type="ECO:0000256" key="1">
    <source>
        <dbReference type="SAM" id="MobiDB-lite"/>
    </source>
</evidence>
<sequence length="166" mass="18581">MRDKFTEWLVHSRHVAGLTQEEAAERIGIARRTLAGYEAGSTPDDDVVACIVQVYDDYKLGYAYLVERTLTGRLILPDIQTVGVASGVITLHIQLGKMCKAYERLETICADDIISREELPSYCRCMNELDNLIAAAVGMKITDIRPQKKDPTAKPRGPKPGRFEKR</sequence>
<dbReference type="RefSeq" id="WP_349173980.1">
    <property type="nucleotide sequence ID" value="NZ_JBBMEU010000079.1"/>
</dbReference>
<evidence type="ECO:0000259" key="2">
    <source>
        <dbReference type="PROSITE" id="PS50943"/>
    </source>
</evidence>
<name>A0ABV1CYA0_9FIRM</name>
<dbReference type="SUPFAM" id="SSF47413">
    <property type="entry name" value="lambda repressor-like DNA-binding domains"/>
    <property type="match status" value="1"/>
</dbReference>
<dbReference type="Proteomes" id="UP001433088">
    <property type="component" value="Unassembled WGS sequence"/>
</dbReference>
<dbReference type="CDD" id="cd00093">
    <property type="entry name" value="HTH_XRE"/>
    <property type="match status" value="1"/>
</dbReference>
<gene>
    <name evidence="3" type="ORF">WMO23_10135</name>
</gene>
<keyword evidence="4" id="KW-1185">Reference proteome</keyword>
<accession>A0ABV1CYA0</accession>